<sequence length="525" mass="58691">NYTMQGYEVPKILKLPQGEMRWAPRRLPVDIGDVMMNIRMDDSKHKYIGEHISKYAQGLNPYGEWGYPYKVNKNNIRPPIIDPKYYEPLSRMPVKFDAITAGPIVKDLYGKRTEIAKVAPHTIIDKVCPDAAPRPSVRGDNYTDNSYHEGSIDLHLKQPHASIPYHPSIPVHQNTGVPEVELQGKMIVRPQMGIHFPFHVSDQSRDVNNMRTPMHVALRPGYKDPYTTIQPTPEDLTGINESLQHVAAGSGYAPGYTLEPEINTNIPLEPGIQTAAQSNIVDPVPTIDNLTRDGYEFTPKVQTSAWYNPSYNLTNLSGYSIGNVDQTCPKVQTAAQTHPTMQLVDMTDRQMSERIDPMIVDNPIITSMKAPSNYRMIDHGGHDVPITTRPALHAARTTNVSSKLLQDGALGDVTLPDTIHAGQFEGKACVPSIQEHQEFKRARETNKKEYFFIENRKFGEAIPGSHVLVDSEGLGNHTQSFTPNAQVTGVRSRLQLQAPRVDRTGMQQAERVIPVGTGRFIHNTF</sequence>
<gene>
    <name evidence="1" type="ORF">LCGC14_2106700</name>
</gene>
<feature type="non-terminal residue" evidence="1">
    <location>
        <position position="1"/>
    </location>
</feature>
<comment type="caution">
    <text evidence="1">The sequence shown here is derived from an EMBL/GenBank/DDBJ whole genome shotgun (WGS) entry which is preliminary data.</text>
</comment>
<protein>
    <submittedName>
        <fullName evidence="1">Uncharacterized protein</fullName>
    </submittedName>
</protein>
<evidence type="ECO:0000313" key="1">
    <source>
        <dbReference type="EMBL" id="KKL70259.1"/>
    </source>
</evidence>
<organism evidence="1">
    <name type="scientific">marine sediment metagenome</name>
    <dbReference type="NCBI Taxonomy" id="412755"/>
    <lineage>
        <taxon>unclassified sequences</taxon>
        <taxon>metagenomes</taxon>
        <taxon>ecological metagenomes</taxon>
    </lineage>
</organism>
<dbReference type="EMBL" id="LAZR01025951">
    <property type="protein sequence ID" value="KKL70259.1"/>
    <property type="molecule type" value="Genomic_DNA"/>
</dbReference>
<name>A0A0F9E8K8_9ZZZZ</name>
<proteinExistence type="predicted"/>
<accession>A0A0F9E8K8</accession>
<reference evidence="1" key="1">
    <citation type="journal article" date="2015" name="Nature">
        <title>Complex archaea that bridge the gap between prokaryotes and eukaryotes.</title>
        <authorList>
            <person name="Spang A."/>
            <person name="Saw J.H."/>
            <person name="Jorgensen S.L."/>
            <person name="Zaremba-Niedzwiedzka K."/>
            <person name="Martijn J."/>
            <person name="Lind A.E."/>
            <person name="van Eijk R."/>
            <person name="Schleper C."/>
            <person name="Guy L."/>
            <person name="Ettema T.J."/>
        </authorList>
    </citation>
    <scope>NUCLEOTIDE SEQUENCE</scope>
</reference>
<dbReference type="AlphaFoldDB" id="A0A0F9E8K8"/>